<reference evidence="5" key="1">
    <citation type="submission" date="2018-05" db="EMBL/GenBank/DDBJ databases">
        <title>Draft genome of Mucuna pruriens seed.</title>
        <authorList>
            <person name="Nnadi N.E."/>
            <person name="Vos R."/>
            <person name="Hasami M.H."/>
            <person name="Devisetty U.K."/>
            <person name="Aguiy J.C."/>
        </authorList>
    </citation>
    <scope>NUCLEOTIDE SEQUENCE [LARGE SCALE GENOMIC DNA]</scope>
    <source>
        <strain evidence="5">JCA_2017</strain>
    </source>
</reference>
<feature type="domain" description="NB-ARC" evidence="3">
    <location>
        <begin position="30"/>
        <end position="158"/>
    </location>
</feature>
<name>A0A371G733_MUCPR</name>
<dbReference type="GO" id="GO:0043531">
    <property type="term" value="F:ADP binding"/>
    <property type="evidence" value="ECO:0007669"/>
    <property type="project" value="InterPro"/>
</dbReference>
<dbReference type="Proteomes" id="UP000257109">
    <property type="component" value="Unassembled WGS sequence"/>
</dbReference>
<dbReference type="GO" id="GO:0006952">
    <property type="term" value="P:defense response"/>
    <property type="evidence" value="ECO:0007669"/>
    <property type="project" value="UniProtKB-KW"/>
</dbReference>
<evidence type="ECO:0000313" key="6">
    <source>
        <dbReference type="Proteomes" id="UP000257109"/>
    </source>
</evidence>
<accession>A0A371G733</accession>
<keyword evidence="6" id="KW-1185">Reference proteome</keyword>
<gene>
    <name evidence="5" type="ORF">CR513_32298</name>
</gene>
<dbReference type="OrthoDB" id="2016095at2759"/>
<dbReference type="SUPFAM" id="SSF52047">
    <property type="entry name" value="RNI-like"/>
    <property type="match status" value="1"/>
</dbReference>
<keyword evidence="2" id="KW-0611">Plant defense</keyword>
<dbReference type="SUPFAM" id="SSF52540">
    <property type="entry name" value="P-loop containing nucleoside triphosphate hydrolases"/>
    <property type="match status" value="1"/>
</dbReference>
<dbReference type="PRINTS" id="PR00364">
    <property type="entry name" value="DISEASERSIST"/>
</dbReference>
<dbReference type="Pfam" id="PF23598">
    <property type="entry name" value="LRR_14"/>
    <property type="match status" value="1"/>
</dbReference>
<evidence type="ECO:0000313" key="5">
    <source>
        <dbReference type="EMBL" id="RDX86372.1"/>
    </source>
</evidence>
<dbReference type="Gene3D" id="3.80.10.10">
    <property type="entry name" value="Ribonuclease Inhibitor"/>
    <property type="match status" value="1"/>
</dbReference>
<evidence type="ECO:0000256" key="2">
    <source>
        <dbReference type="ARBA" id="ARBA00022821"/>
    </source>
</evidence>
<dbReference type="Gene3D" id="3.40.50.300">
    <property type="entry name" value="P-loop containing nucleotide triphosphate hydrolases"/>
    <property type="match status" value="1"/>
</dbReference>
<organism evidence="5 6">
    <name type="scientific">Mucuna pruriens</name>
    <name type="common">Velvet bean</name>
    <name type="synonym">Dolichos pruriens</name>
    <dbReference type="NCBI Taxonomy" id="157652"/>
    <lineage>
        <taxon>Eukaryota</taxon>
        <taxon>Viridiplantae</taxon>
        <taxon>Streptophyta</taxon>
        <taxon>Embryophyta</taxon>
        <taxon>Tracheophyta</taxon>
        <taxon>Spermatophyta</taxon>
        <taxon>Magnoliopsida</taxon>
        <taxon>eudicotyledons</taxon>
        <taxon>Gunneridae</taxon>
        <taxon>Pentapetalae</taxon>
        <taxon>rosids</taxon>
        <taxon>fabids</taxon>
        <taxon>Fabales</taxon>
        <taxon>Fabaceae</taxon>
        <taxon>Papilionoideae</taxon>
        <taxon>50 kb inversion clade</taxon>
        <taxon>NPAAA clade</taxon>
        <taxon>indigoferoid/millettioid clade</taxon>
        <taxon>Phaseoleae</taxon>
        <taxon>Mucuna</taxon>
    </lineage>
</organism>
<proteinExistence type="predicted"/>
<evidence type="ECO:0000259" key="4">
    <source>
        <dbReference type="Pfam" id="PF23598"/>
    </source>
</evidence>
<feature type="non-terminal residue" evidence="5">
    <location>
        <position position="1"/>
    </location>
</feature>
<dbReference type="PANTHER" id="PTHR36766:SF21">
    <property type="entry name" value="NB-ARC DOMAIN DISEASE RESISTANCE PROTEIN"/>
    <property type="match status" value="1"/>
</dbReference>
<dbReference type="InterPro" id="IPR055414">
    <property type="entry name" value="LRR_R13L4/SHOC2-like"/>
</dbReference>
<dbReference type="EMBL" id="QJKJ01006537">
    <property type="protein sequence ID" value="RDX86372.1"/>
    <property type="molecule type" value="Genomic_DNA"/>
</dbReference>
<dbReference type="InterPro" id="IPR032675">
    <property type="entry name" value="LRR_dom_sf"/>
</dbReference>
<protein>
    <submittedName>
        <fullName evidence="5">Disease resistance protein</fullName>
    </submittedName>
</protein>
<keyword evidence="1" id="KW-0677">Repeat</keyword>
<sequence>MGETEEPIKRPFGVPEKPEFTVGLDVPLSKLKMEILNEAVSIIVLTGLGGSGKTTLATLLCWDEQVMGKFKEHILFVTFSKTPKLKNIVERLFEHCGYHVPEFQSDEDAVNQFGLLLRKIHASPTLLILDDVWPGSEALVKKFQVQIADYKILVTSRVAFSRFGAPFILKPLVHEDAITLFRHHALLEKSSSNIPDEDLVQQLYGLDNNGIQAMAIINKLASMNLVNVLVTRKNTSDTDSYYYNNHFILLHDILRDFAIYQSTHEQIEQRKRLMIDINEKKPEWWLREKQQGIMIRILSNIFGWCVEQKPQQIPARTLSISIDETCTSYWSHMQPTQAEVLILNLGTNQYSFPKFLKEMSKLKVLIVINYGFHPSKMNNFELLGSLSNLKRIRLERICVPSFVTLKNLKKLSLYLCDTRQAFENGNMLISDAFPNLEDLNIDYCKDMVGLPKGLCDITSLKVLSITNCHKLSALPQEIGNLENLKLLRLSSCTDLERIPNSIGRLSNLRHMDISNCISLPSLPEDFGNL</sequence>
<dbReference type="InterPro" id="IPR027417">
    <property type="entry name" value="P-loop_NTPase"/>
</dbReference>
<dbReference type="AlphaFoldDB" id="A0A371G733"/>
<comment type="caution">
    <text evidence="5">The sequence shown here is derived from an EMBL/GenBank/DDBJ whole genome shotgun (WGS) entry which is preliminary data.</text>
</comment>
<dbReference type="Pfam" id="PF00931">
    <property type="entry name" value="NB-ARC"/>
    <property type="match status" value="1"/>
</dbReference>
<dbReference type="PANTHER" id="PTHR36766">
    <property type="entry name" value="PLANT BROAD-SPECTRUM MILDEW RESISTANCE PROTEIN RPW8"/>
    <property type="match status" value="1"/>
</dbReference>
<evidence type="ECO:0000256" key="1">
    <source>
        <dbReference type="ARBA" id="ARBA00022737"/>
    </source>
</evidence>
<feature type="non-terminal residue" evidence="5">
    <location>
        <position position="529"/>
    </location>
</feature>
<dbReference type="InterPro" id="IPR002182">
    <property type="entry name" value="NB-ARC"/>
</dbReference>
<feature type="domain" description="Disease resistance R13L4/SHOC-2-like LRR" evidence="4">
    <location>
        <begin position="429"/>
        <end position="521"/>
    </location>
</feature>
<evidence type="ECO:0000259" key="3">
    <source>
        <dbReference type="Pfam" id="PF00931"/>
    </source>
</evidence>